<organism evidence="1">
    <name type="scientific">Arundo donax</name>
    <name type="common">Giant reed</name>
    <name type="synonym">Donax arundinaceus</name>
    <dbReference type="NCBI Taxonomy" id="35708"/>
    <lineage>
        <taxon>Eukaryota</taxon>
        <taxon>Viridiplantae</taxon>
        <taxon>Streptophyta</taxon>
        <taxon>Embryophyta</taxon>
        <taxon>Tracheophyta</taxon>
        <taxon>Spermatophyta</taxon>
        <taxon>Magnoliopsida</taxon>
        <taxon>Liliopsida</taxon>
        <taxon>Poales</taxon>
        <taxon>Poaceae</taxon>
        <taxon>PACMAD clade</taxon>
        <taxon>Arundinoideae</taxon>
        <taxon>Arundineae</taxon>
        <taxon>Arundo</taxon>
    </lineage>
</organism>
<dbReference type="AlphaFoldDB" id="A0A0A9G4P8"/>
<protein>
    <submittedName>
        <fullName evidence="1">Uncharacterized protein</fullName>
    </submittedName>
</protein>
<dbReference type="EMBL" id="GBRH01179437">
    <property type="protein sequence ID" value="JAE18459.1"/>
    <property type="molecule type" value="Transcribed_RNA"/>
</dbReference>
<name>A0A0A9G4P8_ARUDO</name>
<accession>A0A0A9G4P8</accession>
<proteinExistence type="predicted"/>
<reference evidence="1" key="1">
    <citation type="submission" date="2014-09" db="EMBL/GenBank/DDBJ databases">
        <authorList>
            <person name="Magalhaes I.L.F."/>
            <person name="Oliveira U."/>
            <person name="Santos F.R."/>
            <person name="Vidigal T.H.D.A."/>
            <person name="Brescovit A.D."/>
            <person name="Santos A.J."/>
        </authorList>
    </citation>
    <scope>NUCLEOTIDE SEQUENCE</scope>
    <source>
        <tissue evidence="1">Shoot tissue taken approximately 20 cm above the soil surface</tissue>
    </source>
</reference>
<evidence type="ECO:0000313" key="1">
    <source>
        <dbReference type="EMBL" id="JAE18459.1"/>
    </source>
</evidence>
<reference evidence="1" key="2">
    <citation type="journal article" date="2015" name="Data Brief">
        <title>Shoot transcriptome of the giant reed, Arundo donax.</title>
        <authorList>
            <person name="Barrero R.A."/>
            <person name="Guerrero F.D."/>
            <person name="Moolhuijzen P."/>
            <person name="Goolsby J.A."/>
            <person name="Tidwell J."/>
            <person name="Bellgard S.E."/>
            <person name="Bellgard M.I."/>
        </authorList>
    </citation>
    <scope>NUCLEOTIDE SEQUENCE</scope>
    <source>
        <tissue evidence="1">Shoot tissue taken approximately 20 cm above the soil surface</tissue>
    </source>
</reference>
<sequence length="38" mass="4597">MYQRTRQTGWVMNILGAIYQAWKLCLEQSHICHEDFIL</sequence>